<evidence type="ECO:0000313" key="2">
    <source>
        <dbReference type="Proteomes" id="UP000541535"/>
    </source>
</evidence>
<dbReference type="AlphaFoldDB" id="A0A7W5BC91"/>
<gene>
    <name evidence="1" type="ORF">FHS03_003545</name>
</gene>
<reference evidence="1 2" key="1">
    <citation type="submission" date="2020-08" db="EMBL/GenBank/DDBJ databases">
        <title>Genomic Encyclopedia of Type Strains, Phase III (KMG-III): the genomes of soil and plant-associated and newly described type strains.</title>
        <authorList>
            <person name="Whitman W."/>
        </authorList>
    </citation>
    <scope>NUCLEOTIDE SEQUENCE [LARGE SCALE GENOMIC DNA]</scope>
    <source>
        <strain evidence="1 2">CECT 8897</strain>
    </source>
</reference>
<comment type="caution">
    <text evidence="1">The sequence shown here is derived from an EMBL/GenBank/DDBJ whole genome shotgun (WGS) entry which is preliminary data.</text>
</comment>
<dbReference type="Proteomes" id="UP000541535">
    <property type="component" value="Unassembled WGS sequence"/>
</dbReference>
<dbReference type="EMBL" id="JACHXD010000010">
    <property type="protein sequence ID" value="MBB3120478.1"/>
    <property type="molecule type" value="Genomic_DNA"/>
</dbReference>
<proteinExistence type="predicted"/>
<organism evidence="1 2">
    <name type="scientific">Pseudoduganella violacea</name>
    <dbReference type="NCBI Taxonomy" id="1715466"/>
    <lineage>
        <taxon>Bacteria</taxon>
        <taxon>Pseudomonadati</taxon>
        <taxon>Pseudomonadota</taxon>
        <taxon>Betaproteobacteria</taxon>
        <taxon>Burkholderiales</taxon>
        <taxon>Oxalobacteraceae</taxon>
        <taxon>Telluria group</taxon>
        <taxon>Pseudoduganella</taxon>
    </lineage>
</organism>
<keyword evidence="2" id="KW-1185">Reference proteome</keyword>
<sequence>MKKKNDHFRGLLILGSVLVVLVLAGFALSDGGGRKVGCIGRAIASGISFSNIHAVCGL</sequence>
<protein>
    <submittedName>
        <fullName evidence="1">Uncharacterized protein</fullName>
    </submittedName>
</protein>
<name>A0A7W5BC91_9BURK</name>
<accession>A0A7W5BC91</accession>
<evidence type="ECO:0000313" key="1">
    <source>
        <dbReference type="EMBL" id="MBB3120478.1"/>
    </source>
</evidence>
<dbReference type="RefSeq" id="WP_183442258.1">
    <property type="nucleotide sequence ID" value="NZ_JACHXD010000010.1"/>
</dbReference>